<dbReference type="Pfam" id="PF02089">
    <property type="entry name" value="Palm_thioest"/>
    <property type="match status" value="1"/>
</dbReference>
<dbReference type="PANTHER" id="PTHR37946">
    <property type="entry name" value="SLL1969 PROTEIN"/>
    <property type="match status" value="1"/>
</dbReference>
<dbReference type="Gene3D" id="3.40.50.1820">
    <property type="entry name" value="alpha/beta hydrolase"/>
    <property type="match status" value="1"/>
</dbReference>
<dbReference type="InterPro" id="IPR029058">
    <property type="entry name" value="AB_hydrolase_fold"/>
</dbReference>
<proteinExistence type="predicted"/>
<reference evidence="1" key="1">
    <citation type="submission" date="2016-10" db="EMBL/GenBank/DDBJ databases">
        <title>CRISPR-Cas defence system in Roseofilum reptotaenium: evidence of a bacteriophage-cyanobacterium arms race in the coral black band disease.</title>
        <authorList>
            <person name="Buerger P."/>
            <person name="Wood-Charlson E.M."/>
            <person name="Weynberg K.D."/>
            <person name="Willis B."/>
            <person name="Van Oppen M.J."/>
        </authorList>
    </citation>
    <scope>NUCLEOTIDE SEQUENCE [LARGE SCALE GENOMIC DNA]</scope>
    <source>
        <strain evidence="1">AO1-A</strain>
    </source>
</reference>
<protein>
    <submittedName>
        <fullName evidence="1">Lipase</fullName>
    </submittedName>
</protein>
<dbReference type="AlphaFoldDB" id="A0A1L9QVQ1"/>
<name>A0A1L9QVQ1_9CYAN</name>
<dbReference type="Proteomes" id="UP000183940">
    <property type="component" value="Unassembled WGS sequence"/>
</dbReference>
<dbReference type="SUPFAM" id="SSF53474">
    <property type="entry name" value="alpha/beta-Hydrolases"/>
    <property type="match status" value="1"/>
</dbReference>
<sequence length="199" mass="22377">MDMSNSRNPVVLIHGIFRKAYVFNRMAKYLKERGWEVHRFDVVPNTSIVGLDQLALQIKTYVDQTFAPDQPIDLVGLSMGGLVSRYYVQRLGGLDKIQRFITISSPHHGTYLAYLLPFIGCVQMRPGSGFLADLNADMHKLEQVKFSSLWTPYDFVIVPAQSSQMPVGKNVKLSVFPHAMMVRSNSTLVTVAKALTDKL</sequence>
<comment type="caution">
    <text evidence="1">The sequence shown here is derived from an EMBL/GenBank/DDBJ whole genome shotgun (WGS) entry which is preliminary data.</text>
</comment>
<dbReference type="STRING" id="1925591.BI308_05145"/>
<keyword evidence="2" id="KW-1185">Reference proteome</keyword>
<accession>A0A1L9QVQ1</accession>
<dbReference type="EMBL" id="MLAW01000005">
    <property type="protein sequence ID" value="OJJ26758.1"/>
    <property type="molecule type" value="Genomic_DNA"/>
</dbReference>
<evidence type="ECO:0000313" key="1">
    <source>
        <dbReference type="EMBL" id="OJJ26758.1"/>
    </source>
</evidence>
<gene>
    <name evidence="1" type="ORF">BI308_05145</name>
</gene>
<dbReference type="PANTHER" id="PTHR37946:SF1">
    <property type="entry name" value="SLL1969 PROTEIN"/>
    <property type="match status" value="1"/>
</dbReference>
<organism evidence="1 2">
    <name type="scientific">Roseofilum reptotaenium AO1-A</name>
    <dbReference type="NCBI Taxonomy" id="1925591"/>
    <lineage>
        <taxon>Bacteria</taxon>
        <taxon>Bacillati</taxon>
        <taxon>Cyanobacteriota</taxon>
        <taxon>Cyanophyceae</taxon>
        <taxon>Desertifilales</taxon>
        <taxon>Desertifilaceae</taxon>
        <taxon>Roseofilum</taxon>
    </lineage>
</organism>
<evidence type="ECO:0000313" key="2">
    <source>
        <dbReference type="Proteomes" id="UP000183940"/>
    </source>
</evidence>